<gene>
    <name evidence="3" type="ORF">GACE_1930</name>
</gene>
<dbReference type="GeneID" id="24798503"/>
<dbReference type="Gene3D" id="2.120.10.80">
    <property type="entry name" value="Kelch-type beta propeller"/>
    <property type="match status" value="1"/>
</dbReference>
<accession>A0A0A7GFU1</accession>
<dbReference type="RefSeq" id="WP_084063712.1">
    <property type="nucleotide sequence ID" value="NZ_CP009552.1"/>
</dbReference>
<keyword evidence="1" id="KW-0880">Kelch repeat</keyword>
<dbReference type="EMBL" id="CP009552">
    <property type="protein sequence ID" value="AIY90955.1"/>
    <property type="molecule type" value="Genomic_DNA"/>
</dbReference>
<evidence type="ECO:0000313" key="3">
    <source>
        <dbReference type="EMBL" id="AIY90955.1"/>
    </source>
</evidence>
<dbReference type="HOGENOM" id="CLU_856909_0_0_2"/>
<name>A0A0A7GFU1_GEOAI</name>
<evidence type="ECO:0000256" key="1">
    <source>
        <dbReference type="ARBA" id="ARBA00022441"/>
    </source>
</evidence>
<dbReference type="STRING" id="565033.GACE_1930"/>
<dbReference type="SUPFAM" id="SSF117281">
    <property type="entry name" value="Kelch motif"/>
    <property type="match status" value="1"/>
</dbReference>
<dbReference type="PANTHER" id="PTHR24412">
    <property type="entry name" value="KELCH PROTEIN"/>
    <property type="match status" value="1"/>
</dbReference>
<proteinExistence type="predicted"/>
<dbReference type="AlphaFoldDB" id="A0A0A7GFU1"/>
<reference evidence="3 4" key="1">
    <citation type="journal article" date="2015" name="Appl. Environ. Microbiol.">
        <title>The Geoglobus acetivorans genome: Fe(III) reduction, acetate utilization, autotrophic growth, and degradation of aromatic compounds in a hyperthermophilic archaeon.</title>
        <authorList>
            <person name="Mardanov A.V."/>
            <person name="Slododkina G.B."/>
            <person name="Slobodkin A.I."/>
            <person name="Beletsky A.V."/>
            <person name="Gavrilov S.N."/>
            <person name="Kublanov I.V."/>
            <person name="Bonch-Osmolovskaya E.A."/>
            <person name="Skryabin K.G."/>
            <person name="Ravin N.V."/>
        </authorList>
    </citation>
    <scope>NUCLEOTIDE SEQUENCE [LARGE SCALE GENOMIC DNA]</scope>
    <source>
        <strain evidence="3 4">SBH6</strain>
    </source>
</reference>
<dbReference type="eggNOG" id="arCOG07536">
    <property type="taxonomic scope" value="Archaea"/>
</dbReference>
<sequence>MKKLLLLTALIFSAILFFIFLEPTRDIKAKSGNQDIVYVGKIADAAHVTVGNAIWTGKDIILTDVFTIRNENMSMKFLKFDPQQNSTEKILELDGLSDRKAAVWTGKEILIFGGIVTDSAGRYVPTEQIVSFNPETYELKVLNVTLPYPTADISAVWTGEYAYLFMKSENSDTPEVWRFDPNNSLMEKLNVDYPEGFDNPGFTVHSAVWFDGSIFLFYKDRIARFNPSEGSFVWLETKLPTKQPDAWTRAAVAMDDGIYVIGGSNGFTNFTDEIIRFDPETGDANVMKSRLPTPRGGAVAVWDGRYVYVVGGWSSRMYLNEILRFDYRKSG</sequence>
<dbReference type="InterPro" id="IPR006652">
    <property type="entry name" value="Kelch_1"/>
</dbReference>
<dbReference type="KEGG" id="gac:GACE_1930"/>
<keyword evidence="2" id="KW-0677">Repeat</keyword>
<protein>
    <submittedName>
        <fullName evidence="3">Uncharacterized protein</fullName>
    </submittedName>
</protein>
<dbReference type="Pfam" id="PF01344">
    <property type="entry name" value="Kelch_1"/>
    <property type="match status" value="2"/>
</dbReference>
<evidence type="ECO:0000256" key="2">
    <source>
        <dbReference type="ARBA" id="ARBA00022737"/>
    </source>
</evidence>
<dbReference type="Proteomes" id="UP000030624">
    <property type="component" value="Chromosome"/>
</dbReference>
<dbReference type="PANTHER" id="PTHR24412:SF441">
    <property type="entry name" value="KELCH-LIKE PROTEIN 28"/>
    <property type="match status" value="1"/>
</dbReference>
<evidence type="ECO:0000313" key="4">
    <source>
        <dbReference type="Proteomes" id="UP000030624"/>
    </source>
</evidence>
<organism evidence="3 4">
    <name type="scientific">Geoglobus acetivorans</name>
    <dbReference type="NCBI Taxonomy" id="565033"/>
    <lineage>
        <taxon>Archaea</taxon>
        <taxon>Methanobacteriati</taxon>
        <taxon>Methanobacteriota</taxon>
        <taxon>Archaeoglobi</taxon>
        <taxon>Archaeoglobales</taxon>
        <taxon>Archaeoglobaceae</taxon>
        <taxon>Geoglobus</taxon>
    </lineage>
</organism>
<dbReference type="InterPro" id="IPR015915">
    <property type="entry name" value="Kelch-typ_b-propeller"/>
</dbReference>